<dbReference type="Proteomes" id="UP000814243">
    <property type="component" value="Unassembled WGS sequence"/>
</dbReference>
<dbReference type="InterPro" id="IPR036691">
    <property type="entry name" value="Endo/exonu/phosph_ase_sf"/>
</dbReference>
<dbReference type="GO" id="GO:0003676">
    <property type="term" value="F:nucleic acid binding"/>
    <property type="evidence" value="ECO:0007669"/>
    <property type="project" value="InterPro"/>
</dbReference>
<feature type="domain" description="RNase H type-1" evidence="2">
    <location>
        <begin position="901"/>
        <end position="1033"/>
    </location>
</feature>
<dbReference type="PANTHER" id="PTHR33273">
    <property type="entry name" value="DOMAIN-CONTAINING PROTEIN, PUTATIVE-RELATED"/>
    <property type="match status" value="1"/>
</dbReference>
<dbReference type="SUPFAM" id="SSF53098">
    <property type="entry name" value="Ribonuclease H-like"/>
    <property type="match status" value="1"/>
</dbReference>
<organism evidence="3 4">
    <name type="scientific">Spodoptera exigua</name>
    <name type="common">Beet armyworm</name>
    <name type="synonym">Noctua fulgens</name>
    <dbReference type="NCBI Taxonomy" id="7107"/>
    <lineage>
        <taxon>Eukaryota</taxon>
        <taxon>Metazoa</taxon>
        <taxon>Ecdysozoa</taxon>
        <taxon>Arthropoda</taxon>
        <taxon>Hexapoda</taxon>
        <taxon>Insecta</taxon>
        <taxon>Pterygota</taxon>
        <taxon>Neoptera</taxon>
        <taxon>Endopterygota</taxon>
        <taxon>Lepidoptera</taxon>
        <taxon>Glossata</taxon>
        <taxon>Ditrysia</taxon>
        <taxon>Noctuoidea</taxon>
        <taxon>Noctuidae</taxon>
        <taxon>Amphipyrinae</taxon>
        <taxon>Spodoptera</taxon>
    </lineage>
</organism>
<proteinExistence type="predicted"/>
<comment type="caution">
    <text evidence="3">The sequence shown here is derived from an EMBL/GenBank/DDBJ whole genome shotgun (WGS) entry which is preliminary data.</text>
</comment>
<dbReference type="PROSITE" id="PS50879">
    <property type="entry name" value="RNASE_H_1"/>
    <property type="match status" value="1"/>
</dbReference>
<evidence type="ECO:0000259" key="2">
    <source>
        <dbReference type="PROSITE" id="PS50879"/>
    </source>
</evidence>
<dbReference type="InterPro" id="IPR020338">
    <property type="entry name" value="SMN_gemin7"/>
</dbReference>
<feature type="region of interest" description="Disordered" evidence="1">
    <location>
        <begin position="1"/>
        <end position="30"/>
    </location>
</feature>
<dbReference type="GO" id="GO:0034719">
    <property type="term" value="C:SMN-Sm protein complex"/>
    <property type="evidence" value="ECO:0007669"/>
    <property type="project" value="InterPro"/>
</dbReference>
<evidence type="ECO:0000313" key="4">
    <source>
        <dbReference type="Proteomes" id="UP000814243"/>
    </source>
</evidence>
<evidence type="ECO:0000313" key="3">
    <source>
        <dbReference type="EMBL" id="KAH9640750.1"/>
    </source>
</evidence>
<feature type="compositionally biased region" description="Basic and acidic residues" evidence="1">
    <location>
        <begin position="20"/>
        <end position="30"/>
    </location>
</feature>
<dbReference type="Pfam" id="PF14529">
    <property type="entry name" value="Exo_endo_phos_2"/>
    <property type="match status" value="1"/>
</dbReference>
<dbReference type="Gene3D" id="3.30.420.10">
    <property type="entry name" value="Ribonuclease H-like superfamily/Ribonuclease H"/>
    <property type="match status" value="1"/>
</dbReference>
<evidence type="ECO:0000256" key="1">
    <source>
        <dbReference type="SAM" id="MobiDB-lite"/>
    </source>
</evidence>
<gene>
    <name evidence="3" type="ORF">HF086_007321</name>
</gene>
<dbReference type="InterPro" id="IPR012337">
    <property type="entry name" value="RNaseH-like_sf"/>
</dbReference>
<dbReference type="Pfam" id="PF00075">
    <property type="entry name" value="RNase_H"/>
    <property type="match status" value="1"/>
</dbReference>
<dbReference type="CDD" id="cd09276">
    <property type="entry name" value="Rnase_HI_RT_non_LTR"/>
    <property type="match status" value="1"/>
</dbReference>
<dbReference type="Gene3D" id="2.30.30.100">
    <property type="match status" value="1"/>
</dbReference>
<dbReference type="Pfam" id="PF11095">
    <property type="entry name" value="Gemin7"/>
    <property type="match status" value="1"/>
</dbReference>
<dbReference type="PANTHER" id="PTHR33273:SF4">
    <property type="entry name" value="ENDONUCLEASE_EXONUCLEASE_PHOSPHATASE DOMAIN-CONTAINING PROTEIN"/>
    <property type="match status" value="1"/>
</dbReference>
<sequence>MDVGEGGDPKPPAPKKHKLKDLDDGGGGKESDFLPYLKPGYKRLYPENSSNLEFKVYVQGEKIGNKSPTFLNHIFVNEVKGVVAIRRINANKIAVVFKQYNTANNFLCNSSFLEKYNFKAFIPAADIERTGIIRYVPTNISNKELYSKLESEYEIIAVRRFTKKVGQERVPLNTVSITFLSSSLPQNVQYDLFSYRIFDYIPPLQQCYRCFKFNHSAKICNGKQKCSICAGDHSYRECDNPSAICCANCGGPHLAISKACEIKLKKIMEKKERITYASKAETKLNVTQGDFPPLRKPRPQLCIAQFNIQSVYSKKPLLLKFLNDKNIDICLLNETWIKDNKPFHIPEYNIHFKNAANEHGGIAILIKHNLKYTTLQTTFYEDVQTVAISLSTELGDLSILTVYCPPHSGHTRLNKLRNIIKELPKPVFISGDFNAHHIAFGCVSTKGRGQQLYDIIDELDLCLLNDGSFTTNNRPNCNPSAIDITFTSAVLAPLCDWTVHDDSMGSYHFPTITNLTLAVNKYQTNPPIEKFLYKKADWVKYCEISETLFNDINVDTENPLKSYNTFCNRLSSLKLLCIPKYTKTSSYRSRPPAPWWNEKCEQSVIKSYQALKYYRSNPTMDNYIIYKKLDALKKRTISEEKKNGWRNLCESFNRNTPISKIWNYIKMFKGRKTHNKSLSDEFVLPFLDKLSDNGSDGIVDVDMSYQVHFTKFFERLKYHEVFGRSLLGADPVTLAILYKAIVRSHFDYSCLAYIDCNYVHRLDIAQNKGLRIISGAMCSTPIRAMEVETGVMPLSIRRYLLAQRFSVKLFAANNNEVLRRILPQYPVVHNVSGVTGAGLHCHIIPDLSQVILEAHFKFSNIIKSSHWACYSTKYKILLFEVSIINTVVSNNEELLNFIHLNSHYYRLYTDGSMGLSHVRSAVYDPQIQFCQSFELSLLCSIFTAEAYAVLEALKKISSMHYTTYLILTDSLSVIKALENINFHFKTNYLLIKIREVLFNLKNKGISVSFMWIPSHKGITGNEIADRAAFDGINCINVSNIVKVPFTDCYALIRENIKHVWKDFWKKDQEEKGKWYGTIQSDLPVRPWYDQKQYKYARRDFISTICRLRFGHHRTPAHLARLKLDANDKCLNCNVLCDISHIVLVCSDYNMQRLILASELSEIVDNVSSRRLEDLLLKDINKTNNCTMIDTTEVGDSEITEEQAAGAALRELFLKAIGELNGKPCSILTYEKTTLNAIFAAWHPDGSEIIVRDLQTPACFTMSTALLRTPDVLAIKFDQPVELP</sequence>
<dbReference type="InterPro" id="IPR002156">
    <property type="entry name" value="RNaseH_domain"/>
</dbReference>
<dbReference type="EMBL" id="JACEFF010000276">
    <property type="protein sequence ID" value="KAH9640750.1"/>
    <property type="molecule type" value="Genomic_DNA"/>
</dbReference>
<dbReference type="InterPro" id="IPR036397">
    <property type="entry name" value="RNaseH_sf"/>
</dbReference>
<dbReference type="Gene3D" id="3.60.10.10">
    <property type="entry name" value="Endonuclease/exonuclease/phosphatase"/>
    <property type="match status" value="1"/>
</dbReference>
<reference evidence="3" key="1">
    <citation type="journal article" date="2021" name="G3 (Bethesda)">
        <title>Genome and transcriptome analysis of the beet armyworm Spodoptera exigua reveals targets for pest control. .</title>
        <authorList>
            <person name="Simon S."/>
            <person name="Breeschoten T."/>
            <person name="Jansen H.J."/>
            <person name="Dirks R.P."/>
            <person name="Schranz M.E."/>
            <person name="Ros V.I.D."/>
        </authorList>
    </citation>
    <scope>NUCLEOTIDE SEQUENCE</scope>
    <source>
        <strain evidence="3">TB_SE_WUR_2020</strain>
    </source>
</reference>
<dbReference type="SUPFAM" id="SSF56219">
    <property type="entry name" value="DNase I-like"/>
    <property type="match status" value="1"/>
</dbReference>
<protein>
    <recommendedName>
        <fullName evidence="2">RNase H type-1 domain-containing protein</fullName>
    </recommendedName>
</protein>
<accession>A0A922MNW8</accession>
<name>A0A922MNW8_SPOEX</name>
<dbReference type="InterPro" id="IPR005135">
    <property type="entry name" value="Endo/exonuclease/phosphatase"/>
</dbReference>
<dbReference type="GO" id="GO:0004523">
    <property type="term" value="F:RNA-DNA hybrid ribonuclease activity"/>
    <property type="evidence" value="ECO:0007669"/>
    <property type="project" value="InterPro"/>
</dbReference>